<dbReference type="Proteomes" id="UP000199598">
    <property type="component" value="Unassembled WGS sequence"/>
</dbReference>
<dbReference type="SUPFAM" id="SSF53659">
    <property type="entry name" value="Isocitrate/Isopropylmalate dehydrogenase-like"/>
    <property type="match status" value="1"/>
</dbReference>
<dbReference type="EMBL" id="FOSK01000005">
    <property type="protein sequence ID" value="SFK42943.1"/>
    <property type="molecule type" value="Genomic_DNA"/>
</dbReference>
<dbReference type="SUPFAM" id="SSF54637">
    <property type="entry name" value="Thioesterase/thiol ester dehydrase-isomerase"/>
    <property type="match status" value="1"/>
</dbReference>
<keyword evidence="5" id="KW-1185">Reference proteome</keyword>
<accession>A0A1I3ZFX5</accession>
<reference evidence="4 5" key="1">
    <citation type="submission" date="2016-10" db="EMBL/GenBank/DDBJ databases">
        <authorList>
            <person name="Varghese N."/>
            <person name="Submissions S."/>
        </authorList>
    </citation>
    <scope>NUCLEOTIDE SEQUENCE [LARGE SCALE GENOMIC DNA]</scope>
    <source>
        <strain evidence="4 5">DSM 16392</strain>
    </source>
</reference>
<evidence type="ECO:0000256" key="2">
    <source>
        <dbReference type="ARBA" id="ARBA00023315"/>
    </source>
</evidence>
<sequence length="460" mass="48917">MTTTYKNTPYDQIEVGMEATYERTCSADDFYVSAHASGDLNPIHLPKEDRDGDGDFEGVAPSLWVASLISAVLGNQMPGPGTLYKSQSLRFLGRAYEGDHLTARVKVTEKLPDYVVTLRTTVERAGGQVIVEGEAEVIAPRTSKIAKAVSLPGLTVRSHEHFDRLLDLARPLPPLITAVVAPEDRKSLGGALLAAENTLIEPVLIGSREKIEDAADRLGKDLAHCDIIDVASHSQAAAQAVALVREGKAQAIMKGQLHTDVLLAQIVKRDVGLRTDNRLSHVFVMDVPGLDHLLFITDAAINISPDLEAKVDIVQNAINLALALGQQQPKVGILSAVETVNTKIPSTMDAAILSKMAERGQIKGGIVDGPLAMDNAIDIDAAVTKGITSLVAGRADVLVVPNLESGNMLAKELAFVAHAEVCGVVMGARCPVILTSRADDDKARLMSCAVALLYAASQKA</sequence>
<evidence type="ECO:0000313" key="4">
    <source>
        <dbReference type="EMBL" id="SFK42943.1"/>
    </source>
</evidence>
<feature type="domain" description="Phosphate acetyl/butaryl transferase" evidence="3">
    <location>
        <begin position="235"/>
        <end position="450"/>
    </location>
</feature>
<name>A0A1I3ZFX5_9HYPH</name>
<dbReference type="InterPro" id="IPR050500">
    <property type="entry name" value="Phos_Acetyltrans/Butyryltrans"/>
</dbReference>
<dbReference type="RefSeq" id="WP_093519297.1">
    <property type="nucleotide sequence ID" value="NZ_FOSK01000005.1"/>
</dbReference>
<organism evidence="4 5">
    <name type="scientific">Pseudovibrio ascidiaceicola</name>
    <dbReference type="NCBI Taxonomy" id="285279"/>
    <lineage>
        <taxon>Bacteria</taxon>
        <taxon>Pseudomonadati</taxon>
        <taxon>Pseudomonadota</taxon>
        <taxon>Alphaproteobacteria</taxon>
        <taxon>Hyphomicrobiales</taxon>
        <taxon>Stappiaceae</taxon>
        <taxon>Pseudovibrio</taxon>
    </lineage>
</organism>
<dbReference type="NCBIfam" id="NF006045">
    <property type="entry name" value="PRK08190.1"/>
    <property type="match status" value="1"/>
</dbReference>
<dbReference type="Pfam" id="PF01515">
    <property type="entry name" value="PTA_PTB"/>
    <property type="match status" value="1"/>
</dbReference>
<gene>
    <name evidence="4" type="ORF">SAMN04488518_10578</name>
</gene>
<dbReference type="Gene3D" id="3.10.129.10">
    <property type="entry name" value="Hotdog Thioesterase"/>
    <property type="match status" value="1"/>
</dbReference>
<dbReference type="CDD" id="cd03449">
    <property type="entry name" value="R_hydratase"/>
    <property type="match status" value="1"/>
</dbReference>
<keyword evidence="2" id="KW-0012">Acyltransferase</keyword>
<proteinExistence type="predicted"/>
<dbReference type="InterPro" id="IPR029069">
    <property type="entry name" value="HotDog_dom_sf"/>
</dbReference>
<dbReference type="PANTHER" id="PTHR43356:SF2">
    <property type="entry name" value="PHOSPHATE ACETYLTRANSFERASE"/>
    <property type="match status" value="1"/>
</dbReference>
<dbReference type="InterPro" id="IPR002505">
    <property type="entry name" value="PTA_PTB"/>
</dbReference>
<dbReference type="Gene3D" id="3.40.718.10">
    <property type="entry name" value="Isopropylmalate Dehydrogenase"/>
    <property type="match status" value="1"/>
</dbReference>
<keyword evidence="1" id="KW-0808">Transferase</keyword>
<evidence type="ECO:0000259" key="3">
    <source>
        <dbReference type="Pfam" id="PF01515"/>
    </source>
</evidence>
<evidence type="ECO:0000256" key="1">
    <source>
        <dbReference type="ARBA" id="ARBA00022679"/>
    </source>
</evidence>
<evidence type="ECO:0000313" key="5">
    <source>
        <dbReference type="Proteomes" id="UP000199598"/>
    </source>
</evidence>
<dbReference type="PANTHER" id="PTHR43356">
    <property type="entry name" value="PHOSPHATE ACETYLTRANSFERASE"/>
    <property type="match status" value="1"/>
</dbReference>
<protein>
    <submittedName>
        <fullName evidence="4">Phosphate butyryltransferase</fullName>
    </submittedName>
</protein>
<dbReference type="NCBIfam" id="NF008852">
    <property type="entry name" value="PRK11890.1"/>
    <property type="match status" value="1"/>
</dbReference>
<comment type="caution">
    <text evidence="4">The sequence shown here is derived from an EMBL/GenBank/DDBJ whole genome shotgun (WGS) entry which is preliminary data.</text>
</comment>